<gene>
    <name evidence="2" type="ORF">B0I00_2523</name>
</gene>
<dbReference type="EMBL" id="PHUF01000004">
    <property type="protein sequence ID" value="PKB14921.1"/>
    <property type="molecule type" value="Genomic_DNA"/>
</dbReference>
<dbReference type="InterPro" id="IPR010359">
    <property type="entry name" value="IrrE_HExxH"/>
</dbReference>
<dbReference type="OrthoDB" id="9794834at2"/>
<dbReference type="Pfam" id="PF06114">
    <property type="entry name" value="Peptidase_M78"/>
    <property type="match status" value="1"/>
</dbReference>
<reference evidence="2 3" key="1">
    <citation type="submission" date="2017-11" db="EMBL/GenBank/DDBJ databases">
        <title>Genomic Encyclopedia of Type Strains, Phase III (KMG-III): the genomes of soil and plant-associated and newly described type strains.</title>
        <authorList>
            <person name="Whitman W."/>
        </authorList>
    </citation>
    <scope>NUCLEOTIDE SEQUENCE [LARGE SCALE GENOMIC DNA]</scope>
    <source>
        <strain evidence="2 3">CGMCC 1.12274</strain>
    </source>
</reference>
<accession>A0A2N0H7L0</accession>
<comment type="caution">
    <text evidence="2">The sequence shown here is derived from an EMBL/GenBank/DDBJ whole genome shotgun (WGS) entry which is preliminary data.</text>
</comment>
<dbReference type="Proteomes" id="UP000232587">
    <property type="component" value="Unassembled WGS sequence"/>
</dbReference>
<evidence type="ECO:0000259" key="1">
    <source>
        <dbReference type="Pfam" id="PF06114"/>
    </source>
</evidence>
<evidence type="ECO:0000313" key="2">
    <source>
        <dbReference type="EMBL" id="PKB14921.1"/>
    </source>
</evidence>
<protein>
    <submittedName>
        <fullName evidence="2">Uncharacterized protein DUF955</fullName>
    </submittedName>
</protein>
<sequence>MMRPDDSSLSSGELLKVETIATNLLHRSDAWGAVPLPLGDVLAAAKLKLAPYSVFDPRSIKAYIAVKGTQVAKTIKSAIGKIFGILDASEEIIHIDDSLTPGKQLFLTLHETGHFELPHQRKLFRFFEDSEQELEPSIADQFEREANNFARFVMFNGDAFKQRAADMPLAFASIKKLQSQFKTSMYASIREYARTHHQVCFVAALEPTEVRSALGICAPVRRVEVSPSYERMFGRPQTTLITPGHALWPLIPLGGRRVTRPTTFILTDLNGDQHEFIGEALDTTFNILLFACPKKAFRTS</sequence>
<evidence type="ECO:0000313" key="3">
    <source>
        <dbReference type="Proteomes" id="UP000232587"/>
    </source>
</evidence>
<name>A0A2N0H7L0_9SPHN</name>
<dbReference type="RefSeq" id="WP_100867700.1">
    <property type="nucleotide sequence ID" value="NZ_PHUF01000004.1"/>
</dbReference>
<dbReference type="AlphaFoldDB" id="A0A2N0H7L0"/>
<keyword evidence="3" id="KW-1185">Reference proteome</keyword>
<proteinExistence type="predicted"/>
<organism evidence="2 3">
    <name type="scientific">Novosphingobium kunmingense</name>
    <dbReference type="NCBI Taxonomy" id="1211806"/>
    <lineage>
        <taxon>Bacteria</taxon>
        <taxon>Pseudomonadati</taxon>
        <taxon>Pseudomonadota</taxon>
        <taxon>Alphaproteobacteria</taxon>
        <taxon>Sphingomonadales</taxon>
        <taxon>Sphingomonadaceae</taxon>
        <taxon>Novosphingobium</taxon>
    </lineage>
</organism>
<feature type="domain" description="IrrE N-terminal-like" evidence="1">
    <location>
        <begin position="90"/>
        <end position="167"/>
    </location>
</feature>
<dbReference type="Gene3D" id="1.10.10.2910">
    <property type="match status" value="1"/>
</dbReference>